<gene>
    <name evidence="3" type="ORF">MCOR_56470</name>
</gene>
<dbReference type="OrthoDB" id="6122878at2759"/>
<organism evidence="3 4">
    <name type="scientific">Mytilus coruscus</name>
    <name type="common">Sea mussel</name>
    <dbReference type="NCBI Taxonomy" id="42192"/>
    <lineage>
        <taxon>Eukaryota</taxon>
        <taxon>Metazoa</taxon>
        <taxon>Spiralia</taxon>
        <taxon>Lophotrochozoa</taxon>
        <taxon>Mollusca</taxon>
        <taxon>Bivalvia</taxon>
        <taxon>Autobranchia</taxon>
        <taxon>Pteriomorphia</taxon>
        <taxon>Mytilida</taxon>
        <taxon>Mytiloidea</taxon>
        <taxon>Mytilidae</taxon>
        <taxon>Mytilinae</taxon>
        <taxon>Mytilus</taxon>
    </lineage>
</organism>
<dbReference type="Proteomes" id="UP000507470">
    <property type="component" value="Unassembled WGS sequence"/>
</dbReference>
<reference evidence="3 4" key="1">
    <citation type="submission" date="2020-06" db="EMBL/GenBank/DDBJ databases">
        <authorList>
            <person name="Li R."/>
            <person name="Bekaert M."/>
        </authorList>
    </citation>
    <scope>NUCLEOTIDE SEQUENCE [LARGE SCALE GENOMIC DNA]</scope>
    <source>
        <strain evidence="4">wild</strain>
    </source>
</reference>
<keyword evidence="1" id="KW-0175">Coiled coil</keyword>
<proteinExistence type="predicted"/>
<feature type="coiled-coil region" evidence="1">
    <location>
        <begin position="194"/>
        <end position="221"/>
    </location>
</feature>
<dbReference type="InterPro" id="IPR041249">
    <property type="entry name" value="HEPN_DZIP3"/>
</dbReference>
<keyword evidence="4" id="KW-1185">Reference proteome</keyword>
<evidence type="ECO:0000313" key="4">
    <source>
        <dbReference type="Proteomes" id="UP000507470"/>
    </source>
</evidence>
<accession>A0A6J8EY26</accession>
<evidence type="ECO:0000256" key="1">
    <source>
        <dbReference type="SAM" id="Coils"/>
    </source>
</evidence>
<feature type="domain" description="DZIP3-like HEPN" evidence="2">
    <location>
        <begin position="86"/>
        <end position="193"/>
    </location>
</feature>
<dbReference type="AlphaFoldDB" id="A0A6J8EY26"/>
<dbReference type="EMBL" id="CACVKT020010047">
    <property type="protein sequence ID" value="CAC5424576.1"/>
    <property type="molecule type" value="Genomic_DNA"/>
</dbReference>
<sequence>MTSMSQLIEEERNFVRFFLLNFKVSPDIVRRFFDGVFPPKNLAQTINSSVSNVIKLYKEKQISSIQFNLLRGVSGKIWPLRLRPLPMGTQATSSKDFDLTLMICLLRNYGGLLTPSNGWDQLPNPNDTLLGAGLATLKWYRNQLAHATVTSMDNNEFTDKWTHVEKVLTSLNKGGKPYEIAEILNYDLDGEHAKSFADAELKQLKKEYTDCEKEREQIDSELAYYKEGNLPKNIEEHKSNILSKEEKKKILIRHLSRRNLENKIKTEEVEIMCETTYAFPLLCKLVSNDEERFRTRIEFFRQPLSVLSDELDQLSHENKNLYCILVLCMLFNGSLSKSIFDIASEKCDKKIYRIMQTCGLQRNMSKKELENGALSAIGLYFTQESNSFRFIHDALEETIGCHFYSFDPRVMFSECDILFIRDRVKVISIENKANIDENIIIIREDDLDEERLGPLYDRLWTEIKNGKFSSSLMSHLFKNRNFVRKFGKTVDSVDNSSMHSALIKASSEQRQSKDQSVFKQALKIVSSDTF</sequence>
<protein>
    <recommendedName>
        <fullName evidence="2">DZIP3-like HEPN domain-containing protein</fullName>
    </recommendedName>
</protein>
<dbReference type="Pfam" id="PF18738">
    <property type="entry name" value="HEPN_DZIP3"/>
    <property type="match status" value="1"/>
</dbReference>
<name>A0A6J8EY26_MYTCO</name>
<evidence type="ECO:0000313" key="3">
    <source>
        <dbReference type="EMBL" id="CAC5424576.1"/>
    </source>
</evidence>
<evidence type="ECO:0000259" key="2">
    <source>
        <dbReference type="Pfam" id="PF18738"/>
    </source>
</evidence>